<accession>A0A1B9GAD7</accession>
<reference evidence="1" key="2">
    <citation type="submission" date="2014-01" db="EMBL/GenBank/DDBJ databases">
        <title>Evolution of pathogenesis and genome organization in the Tremellales.</title>
        <authorList>
            <person name="Cuomo C."/>
            <person name="Litvintseva A."/>
            <person name="Heitman J."/>
            <person name="Chen Y."/>
            <person name="Sun S."/>
            <person name="Springer D."/>
            <person name="Dromer F."/>
            <person name="Young S."/>
            <person name="Zeng Q."/>
            <person name="Chapman S."/>
            <person name="Gujja S."/>
            <person name="Saif S."/>
            <person name="Birren B."/>
        </authorList>
    </citation>
    <scope>NUCLEOTIDE SEQUENCE</scope>
    <source>
        <strain evidence="1">CBS 10118</strain>
    </source>
</reference>
<dbReference type="OrthoDB" id="40579at2759"/>
<gene>
    <name evidence="1" type="ORF">I302_02836</name>
</gene>
<dbReference type="AlphaFoldDB" id="A0A1B9GAD7"/>
<name>A0A1B9GAD7_9TREE</name>
<evidence type="ECO:0000313" key="1">
    <source>
        <dbReference type="EMBL" id="OCF27986.1"/>
    </source>
</evidence>
<sequence length="265" mass="29260">MSSSTSGAEPRPKIEYCIFDMDGLLKDIHTGDDTLERYGYKMTWEIKAGVMGKTSHMAAEYILSHFPRVKEDMTTEEYMREGDRKREELFRKVEPMRGAAALVKGLYEAGVPIALATGSTYENFTYKTTHLPHIFSLFPPNCILTGDSPEVKPGRGKPKPDVFLAAAHSLGEDVGTAESCTDSQRIERSKGMVFEDARPGVTAGVAAGMNVIWVPDPELLALDPAANFGAKQVLEHLEEFNPEEWGLPALEGFNVSSVPENRPYD</sequence>
<dbReference type="Gene3D" id="3.40.50.1000">
    <property type="entry name" value="HAD superfamily/HAD-like"/>
    <property type="match status" value="1"/>
</dbReference>
<dbReference type="InterPro" id="IPR023198">
    <property type="entry name" value="PGP-like_dom2"/>
</dbReference>
<dbReference type="Pfam" id="PF00702">
    <property type="entry name" value="Hydrolase"/>
    <property type="match status" value="1"/>
</dbReference>
<dbReference type="SUPFAM" id="SSF56784">
    <property type="entry name" value="HAD-like"/>
    <property type="match status" value="1"/>
</dbReference>
<dbReference type="VEuPathDB" id="FungiDB:I302_02836"/>
<dbReference type="GO" id="GO:0016791">
    <property type="term" value="F:phosphatase activity"/>
    <property type="evidence" value="ECO:0007669"/>
    <property type="project" value="TreeGrafter"/>
</dbReference>
<dbReference type="STRING" id="1296100.A0A1B9GAD7"/>
<dbReference type="EMBL" id="KI894019">
    <property type="protein sequence ID" value="OCF27986.1"/>
    <property type="molecule type" value="Genomic_DNA"/>
</dbReference>
<evidence type="ECO:0008006" key="2">
    <source>
        <dbReference type="Google" id="ProtNLM"/>
    </source>
</evidence>
<dbReference type="PANTHER" id="PTHR18901:SF38">
    <property type="entry name" value="PSEUDOURIDINE-5'-PHOSPHATASE"/>
    <property type="match status" value="1"/>
</dbReference>
<dbReference type="SFLD" id="SFLDS00003">
    <property type="entry name" value="Haloacid_Dehalogenase"/>
    <property type="match status" value="1"/>
</dbReference>
<dbReference type="PANTHER" id="PTHR18901">
    <property type="entry name" value="2-DEOXYGLUCOSE-6-PHOSPHATE PHOSPHATASE 2"/>
    <property type="match status" value="1"/>
</dbReference>
<organism evidence="1">
    <name type="scientific">Kwoniella bestiolae CBS 10118</name>
    <dbReference type="NCBI Taxonomy" id="1296100"/>
    <lineage>
        <taxon>Eukaryota</taxon>
        <taxon>Fungi</taxon>
        <taxon>Dikarya</taxon>
        <taxon>Basidiomycota</taxon>
        <taxon>Agaricomycotina</taxon>
        <taxon>Tremellomycetes</taxon>
        <taxon>Tremellales</taxon>
        <taxon>Cryptococcaceae</taxon>
        <taxon>Kwoniella</taxon>
    </lineage>
</organism>
<proteinExistence type="predicted"/>
<reference evidence="1" key="1">
    <citation type="submission" date="2013-07" db="EMBL/GenBank/DDBJ databases">
        <title>The Genome Sequence of Cryptococcus bestiolae CBS10118.</title>
        <authorList>
            <consortium name="The Broad Institute Genome Sequencing Platform"/>
            <person name="Cuomo C."/>
            <person name="Litvintseva A."/>
            <person name="Chen Y."/>
            <person name="Heitman J."/>
            <person name="Sun S."/>
            <person name="Springer D."/>
            <person name="Dromer F."/>
            <person name="Young S.K."/>
            <person name="Zeng Q."/>
            <person name="Gargeya S."/>
            <person name="Fitzgerald M."/>
            <person name="Abouelleil A."/>
            <person name="Alvarado L."/>
            <person name="Berlin A.M."/>
            <person name="Chapman S.B."/>
            <person name="Dewar J."/>
            <person name="Goldberg J."/>
            <person name="Griggs A."/>
            <person name="Gujja S."/>
            <person name="Hansen M."/>
            <person name="Howarth C."/>
            <person name="Imamovic A."/>
            <person name="Larimer J."/>
            <person name="McCowan C."/>
            <person name="Murphy C."/>
            <person name="Pearson M."/>
            <person name="Priest M."/>
            <person name="Roberts A."/>
            <person name="Saif S."/>
            <person name="Shea T."/>
            <person name="Sykes S."/>
            <person name="Wortman J."/>
            <person name="Nusbaum C."/>
            <person name="Birren B."/>
        </authorList>
    </citation>
    <scope>NUCLEOTIDE SEQUENCE [LARGE SCALE GENOMIC DNA]</scope>
    <source>
        <strain evidence="1">CBS 10118</strain>
    </source>
</reference>
<protein>
    <recommendedName>
        <fullName evidence="2">HAD hydrolase, family IA</fullName>
    </recommendedName>
</protein>
<dbReference type="InterPro" id="IPR036412">
    <property type="entry name" value="HAD-like_sf"/>
</dbReference>
<dbReference type="SFLD" id="SFLDG01129">
    <property type="entry name" value="C1.5:_HAD__Beta-PGM__Phosphata"/>
    <property type="match status" value="1"/>
</dbReference>
<dbReference type="Gene3D" id="1.10.150.240">
    <property type="entry name" value="Putative phosphatase, domain 2"/>
    <property type="match status" value="1"/>
</dbReference>
<dbReference type="InterPro" id="IPR023214">
    <property type="entry name" value="HAD_sf"/>
</dbReference>